<protein>
    <submittedName>
        <fullName evidence="1">DUF1456 family protein</fullName>
    </submittedName>
</protein>
<dbReference type="Proteomes" id="UP001142175">
    <property type="component" value="Unassembled WGS sequence"/>
</dbReference>
<keyword evidence="2" id="KW-1185">Reference proteome</keyword>
<dbReference type="AlphaFoldDB" id="A0A9X2P576"/>
<accession>A0A9X2P576</accession>
<dbReference type="EMBL" id="JANSUY010000001">
    <property type="protein sequence ID" value="MCR9013845.1"/>
    <property type="molecule type" value="Genomic_DNA"/>
</dbReference>
<reference evidence="1" key="1">
    <citation type="submission" date="2022-08" db="EMBL/GenBank/DDBJ databases">
        <authorList>
            <person name="Zhang D."/>
        </authorList>
    </citation>
    <scope>NUCLEOTIDE SEQUENCE</scope>
    <source>
        <strain evidence="1">XJ19-11</strain>
    </source>
</reference>
<comment type="caution">
    <text evidence="1">The sequence shown here is derived from an EMBL/GenBank/DDBJ whole genome shotgun (WGS) entry which is preliminary data.</text>
</comment>
<evidence type="ECO:0000313" key="2">
    <source>
        <dbReference type="Proteomes" id="UP001142175"/>
    </source>
</evidence>
<dbReference type="InterPro" id="IPR009921">
    <property type="entry name" value="YehS-like"/>
</dbReference>
<proteinExistence type="predicted"/>
<dbReference type="RefSeq" id="WP_258421737.1">
    <property type="nucleotide sequence ID" value="NZ_JANSUY010000001.1"/>
</dbReference>
<name>A0A9X2P576_9BACT</name>
<dbReference type="PANTHER" id="PTHR37805:SF1">
    <property type="entry name" value="CYTOPLASMIC PROTEIN"/>
    <property type="match status" value="1"/>
</dbReference>
<gene>
    <name evidence="1" type="ORF">NU887_02295</name>
</gene>
<evidence type="ECO:0000313" key="1">
    <source>
        <dbReference type="EMBL" id="MCR9013845.1"/>
    </source>
</evidence>
<organism evidence="1 2">
    <name type="scientific">Aquiflexum gelatinilyticum</name>
    <dbReference type="NCBI Taxonomy" id="2961943"/>
    <lineage>
        <taxon>Bacteria</taxon>
        <taxon>Pseudomonadati</taxon>
        <taxon>Bacteroidota</taxon>
        <taxon>Cytophagia</taxon>
        <taxon>Cytophagales</taxon>
        <taxon>Cyclobacteriaceae</taxon>
        <taxon>Aquiflexum</taxon>
    </lineage>
</organism>
<dbReference type="PANTHER" id="PTHR37805">
    <property type="entry name" value="CYTOPLASMIC PROTEIN-RELATED"/>
    <property type="match status" value="1"/>
</dbReference>
<dbReference type="Pfam" id="PF07308">
    <property type="entry name" value="DUF1456"/>
    <property type="match status" value="2"/>
</dbReference>
<sequence length="153" mass="17987">MTNNDILRSLRYTFDFGDDKMIALFGLGGKIVTRAEVSNWLKREEDPDYKGIFDKDLAYFLNGLIIDRRGKREGVEPVAEKTLTNNMIFQKLKIALNMKDEEILEILAKVNVNISKHELSAFFRKPTQDQYRLLKDQILRNFLRVIQMKFRPD</sequence>